<dbReference type="RefSeq" id="WP_243796016.1">
    <property type="nucleotide sequence ID" value="NZ_CP094669.1"/>
</dbReference>
<dbReference type="Pfam" id="PF07883">
    <property type="entry name" value="Cupin_2"/>
    <property type="match status" value="1"/>
</dbReference>
<dbReference type="SUPFAM" id="SSF51182">
    <property type="entry name" value="RmlC-like cupins"/>
    <property type="match status" value="1"/>
</dbReference>
<dbReference type="Proteomes" id="UP000831113">
    <property type="component" value="Chromosome"/>
</dbReference>
<organism evidence="2 3">
    <name type="scientific">Hymenobacter tibetensis</name>
    <dbReference type="NCBI Taxonomy" id="497967"/>
    <lineage>
        <taxon>Bacteria</taxon>
        <taxon>Pseudomonadati</taxon>
        <taxon>Bacteroidota</taxon>
        <taxon>Cytophagia</taxon>
        <taxon>Cytophagales</taxon>
        <taxon>Hymenobacteraceae</taxon>
        <taxon>Hymenobacter</taxon>
    </lineage>
</organism>
<dbReference type="InterPro" id="IPR047263">
    <property type="entry name" value="HNL-like_cupin"/>
</dbReference>
<dbReference type="PANTHER" id="PTHR43698">
    <property type="entry name" value="RIBD C-TERMINAL DOMAIN CONTAINING PROTEIN"/>
    <property type="match status" value="1"/>
</dbReference>
<dbReference type="InterPro" id="IPR013096">
    <property type="entry name" value="Cupin_2"/>
</dbReference>
<dbReference type="CDD" id="cd02233">
    <property type="entry name" value="cupin_HNL-like"/>
    <property type="match status" value="1"/>
</dbReference>
<dbReference type="InterPro" id="IPR011051">
    <property type="entry name" value="RmlC_Cupin_sf"/>
</dbReference>
<dbReference type="PANTHER" id="PTHR43698:SF1">
    <property type="entry name" value="BLL4564 PROTEIN"/>
    <property type="match status" value="1"/>
</dbReference>
<dbReference type="InterPro" id="IPR014710">
    <property type="entry name" value="RmlC-like_jellyroll"/>
</dbReference>
<feature type="domain" description="Cupin type-2" evidence="1">
    <location>
        <begin position="69"/>
        <end position="137"/>
    </location>
</feature>
<dbReference type="EMBL" id="CP094669">
    <property type="protein sequence ID" value="UOG73467.1"/>
    <property type="molecule type" value="Genomic_DNA"/>
</dbReference>
<evidence type="ECO:0000259" key="1">
    <source>
        <dbReference type="Pfam" id="PF07883"/>
    </source>
</evidence>
<dbReference type="PROSITE" id="PS51257">
    <property type="entry name" value="PROKAR_LIPOPROTEIN"/>
    <property type="match status" value="1"/>
</dbReference>
<accession>A0ABY4CUP0</accession>
<sequence>MNRLLISTLLTAAALSGCRSSQPSAKLPDNGGGGQVDVRTYQRVDTLNYTGTGYLKMITVRKNYSLVSFVFEAGGRNRWHLHPGAEQVLYVTEGEGYYQQEGQPKQLLRKGETVVIPPDVKHWNGATPTSRVVLITISDHVEQAHVTWFEQVSEQEFNQ</sequence>
<reference evidence="2 3" key="1">
    <citation type="submission" date="2022-03" db="EMBL/GenBank/DDBJ databases">
        <title>Hymenobactersp. isolated from the air.</title>
        <authorList>
            <person name="Won M."/>
            <person name="Kwon S.-W."/>
        </authorList>
    </citation>
    <scope>NUCLEOTIDE SEQUENCE [LARGE SCALE GENOMIC DNA]</scope>
    <source>
        <strain evidence="2 3">KACC 21982</strain>
    </source>
</reference>
<proteinExistence type="predicted"/>
<evidence type="ECO:0000313" key="3">
    <source>
        <dbReference type="Proteomes" id="UP000831113"/>
    </source>
</evidence>
<evidence type="ECO:0000313" key="2">
    <source>
        <dbReference type="EMBL" id="UOG73467.1"/>
    </source>
</evidence>
<name>A0ABY4CUP0_9BACT</name>
<dbReference type="Gene3D" id="2.60.120.10">
    <property type="entry name" value="Jelly Rolls"/>
    <property type="match status" value="1"/>
</dbReference>
<gene>
    <name evidence="2" type="ORF">MTX78_15180</name>
</gene>
<keyword evidence="3" id="KW-1185">Reference proteome</keyword>
<protein>
    <submittedName>
        <fullName evidence="2">Cupin domain-containing protein</fullName>
    </submittedName>
</protein>